<sequence>MESLDLNIDNYKLEDILKLFNIKYNFDESDMKNAKKIVLQSHPDKSGLDKKYFLFFTKAYKYLYFIYDFRKKKYDNEDNSELNYENIVVENKDYENIISEEERKKNFESLSNNKNVKNNFNLWFNKMFDEHKLQTEYEKDGYGDWMNDDNNFKQFEKCSNVSKMNESINKIKNNNYSIVKKEDFQENLYISRYNNGSDLLNDKLDDYSSGELFSKFGYNDLRKAHEETLIPVSESIKREEFTSVGDYEIFRSQQEKNNKFYSLEQSKELLKNNKKKIEEIDNERIFRLAKQDEEVEKMNNQFWSKIKLLNN</sequence>
<proteinExistence type="predicted"/>
<evidence type="ECO:0000313" key="2">
    <source>
        <dbReference type="EMBL" id="UZT29096.1"/>
    </source>
</evidence>
<protein>
    <recommendedName>
        <fullName evidence="3">J domain-containing protein</fullName>
    </recommendedName>
</protein>
<organism evidence="2">
    <name type="scientific">Nucleocytoviricota sp</name>
    <dbReference type="NCBI Taxonomy" id="2809609"/>
    <lineage>
        <taxon>Viruses</taxon>
        <taxon>Varidnaviria</taxon>
        <taxon>Bamfordvirae</taxon>
        <taxon>Nucleocytoviricota</taxon>
    </lineage>
</organism>
<evidence type="ECO:0008006" key="3">
    <source>
        <dbReference type="Google" id="ProtNLM"/>
    </source>
</evidence>
<evidence type="ECO:0000313" key="1">
    <source>
        <dbReference type="EMBL" id="UZT28952.1"/>
    </source>
</evidence>
<name>A0A9E8G4U2_9VIRU</name>
<dbReference type="EMBL" id="OP765584">
    <property type="protein sequence ID" value="UZT29096.1"/>
    <property type="molecule type" value="Genomic_DNA"/>
</dbReference>
<reference evidence="2" key="1">
    <citation type="submission" date="2022-11" db="EMBL/GenBank/DDBJ databases">
        <title>Genomics discovery of giant fungal viruses from subsurface oceanic crustal fluids.</title>
        <authorList>
            <person name="Bhattacharjee A.S."/>
            <person name="Schulz F."/>
            <person name="Woyke T."/>
            <person name="Orcutt B.N."/>
            <person name="Matinez Martinez J."/>
        </authorList>
    </citation>
    <scope>NUCLEOTIDE SEQUENCE</scope>
    <source>
        <strain evidence="1">VSAG1.JdFR</strain>
        <strain evidence="2">VSAG8.JdFR</strain>
    </source>
</reference>
<dbReference type="EMBL" id="OP765507">
    <property type="protein sequence ID" value="UZT28952.1"/>
    <property type="molecule type" value="Genomic_DNA"/>
</dbReference>
<accession>A0A9E8G4U2</accession>